<feature type="compositionally biased region" description="Pro residues" evidence="1">
    <location>
        <begin position="136"/>
        <end position="148"/>
    </location>
</feature>
<evidence type="ECO:0000313" key="2">
    <source>
        <dbReference type="EMBL" id="KAF9750911.1"/>
    </source>
</evidence>
<dbReference type="Proteomes" id="UP000616885">
    <property type="component" value="Unassembled WGS sequence"/>
</dbReference>
<protein>
    <submittedName>
        <fullName evidence="2">Uncharacterized protein</fullName>
    </submittedName>
</protein>
<reference evidence="2" key="1">
    <citation type="submission" date="2020-10" db="EMBL/GenBank/DDBJ databases">
        <title>High-Quality Genome Resource of Clonostachys rosea strain S41 by Oxford Nanopore Long-Read Sequencing.</title>
        <authorList>
            <person name="Wang H."/>
        </authorList>
    </citation>
    <scope>NUCLEOTIDE SEQUENCE</scope>
    <source>
        <strain evidence="2">S41</strain>
    </source>
</reference>
<feature type="compositionally biased region" description="Polar residues" evidence="1">
    <location>
        <begin position="152"/>
        <end position="166"/>
    </location>
</feature>
<dbReference type="AlphaFoldDB" id="A0A8H7TNE6"/>
<feature type="compositionally biased region" description="Low complexity" evidence="1">
    <location>
        <begin position="27"/>
        <end position="41"/>
    </location>
</feature>
<name>A0A8H7TNE6_BIOOC</name>
<dbReference type="EMBL" id="JADCTT010000006">
    <property type="protein sequence ID" value="KAF9750911.1"/>
    <property type="molecule type" value="Genomic_DNA"/>
</dbReference>
<feature type="region of interest" description="Disordered" evidence="1">
    <location>
        <begin position="1"/>
        <end position="241"/>
    </location>
</feature>
<sequence length="608" mass="66584">MSRFNPEILERRLSQSPPKRPPVSRNSPLRQPPQRLSLPPSEQSATFTRKRSPTRPSPENAPGDDTAAGSEQDQRESAEPPPRTKGVKTGLAAAPRRSLPRPNPRPLPPPAPDGEADLNPFLGNTLRRSPQTGIAIPPPPEPELPPSVPDAVSSTPPRGIHSSSPSKWRGRNKPPSSSPLKRPPTRPGENDTENVSFFNKNLKKAGVRRGQLGQGGALRERSTNIRGIKPQDANREKKRKRDELAKELQALKRDLDFAERENDRIQVMLRSGRKVTASDEDAVLDLLKRHLAPNAIGSLPSQSELLAKAALDPLALVPMGRPVVAVIPDSEEDEEASDTVHSHRPVIMAAAEELPFLELFSPFSISSEYTTLPRIADEPLRQQFSVRLQARQSPALFSALVKITLDALKLEIVTIDVGGLEPAAKPELDSFLRKICQGECNRSMERNIGIITWAMAEWLRISERRAQFWSKLQQETQSKAAILEVSRDVRAKASRQTKGTGSTKSSEGDELSYATVDLLPFMGLQSFDIKVPSAGSTASVRLNWRVEFDWTGEAQSKVSAVVSIPGSWHGVDRKGAFGKLPSLFQGLVEGGEEPNVAVRKVVALLAGN</sequence>
<evidence type="ECO:0000313" key="3">
    <source>
        <dbReference type="Proteomes" id="UP000616885"/>
    </source>
</evidence>
<feature type="compositionally biased region" description="Pro residues" evidence="1">
    <location>
        <begin position="101"/>
        <end position="112"/>
    </location>
</feature>
<accession>A0A8H7TNE6</accession>
<evidence type="ECO:0000256" key="1">
    <source>
        <dbReference type="SAM" id="MobiDB-lite"/>
    </source>
</evidence>
<comment type="caution">
    <text evidence="2">The sequence shown here is derived from an EMBL/GenBank/DDBJ whole genome shotgun (WGS) entry which is preliminary data.</text>
</comment>
<gene>
    <name evidence="2" type="ORF">IM811_015131</name>
</gene>
<proteinExistence type="predicted"/>
<organism evidence="2 3">
    <name type="scientific">Bionectria ochroleuca</name>
    <name type="common">Gliocladium roseum</name>
    <dbReference type="NCBI Taxonomy" id="29856"/>
    <lineage>
        <taxon>Eukaryota</taxon>
        <taxon>Fungi</taxon>
        <taxon>Dikarya</taxon>
        <taxon>Ascomycota</taxon>
        <taxon>Pezizomycotina</taxon>
        <taxon>Sordariomycetes</taxon>
        <taxon>Hypocreomycetidae</taxon>
        <taxon>Hypocreales</taxon>
        <taxon>Bionectriaceae</taxon>
        <taxon>Clonostachys</taxon>
    </lineage>
</organism>